<protein>
    <recommendedName>
        <fullName evidence="1">Probable double zinc ribbon domain-containing protein</fullName>
    </recommendedName>
</protein>
<reference evidence="2" key="1">
    <citation type="journal article" date="2020" name="Mol. Plant Microbe Interact.">
        <title>Genome Sequence of the Biocontrol Agent Coniothyrium minitans strain Conio (IMI 134523).</title>
        <authorList>
            <person name="Patel D."/>
            <person name="Shittu T.A."/>
            <person name="Baroncelli R."/>
            <person name="Muthumeenakshi S."/>
            <person name="Osborne T.H."/>
            <person name="Janganan T.K."/>
            <person name="Sreenivasaprasad S."/>
        </authorList>
    </citation>
    <scope>NUCLEOTIDE SEQUENCE</scope>
    <source>
        <strain evidence="2">Conio</strain>
    </source>
</reference>
<proteinExistence type="predicted"/>
<sequence length="143" mass="16643">MSCPLATRTAKLRLTCSLFRVDRPTAKRCSAWWCCRCRHAKQVIHYSRERPFELRNCANCYRVSCSACLTTNILGQDMVGRPPCTQIANVVPHYDDQEFPYGLMSQRADKLSYDQLGVRVSVVQFDQLHCIIRQRRRKSEVRT</sequence>
<gene>
    <name evidence="2" type="ORF">PMIN01_11309</name>
</gene>
<dbReference type="AlphaFoldDB" id="A0A9P6G8K0"/>
<accession>A0A9P6G8K0</accession>
<name>A0A9P6G8K0_9PLEO</name>
<organism evidence="2 3">
    <name type="scientific">Paraphaeosphaeria minitans</name>
    <dbReference type="NCBI Taxonomy" id="565426"/>
    <lineage>
        <taxon>Eukaryota</taxon>
        <taxon>Fungi</taxon>
        <taxon>Dikarya</taxon>
        <taxon>Ascomycota</taxon>
        <taxon>Pezizomycotina</taxon>
        <taxon>Dothideomycetes</taxon>
        <taxon>Pleosporomycetidae</taxon>
        <taxon>Pleosporales</taxon>
        <taxon>Massarineae</taxon>
        <taxon>Didymosphaeriaceae</taxon>
        <taxon>Paraphaeosphaeria</taxon>
    </lineage>
</organism>
<dbReference type="Proteomes" id="UP000756921">
    <property type="component" value="Unassembled WGS sequence"/>
</dbReference>
<keyword evidence="3" id="KW-1185">Reference proteome</keyword>
<evidence type="ECO:0000313" key="2">
    <source>
        <dbReference type="EMBL" id="KAF9730440.1"/>
    </source>
</evidence>
<dbReference type="InterPro" id="IPR058253">
    <property type="entry name" value="Zn_ribbon_double"/>
</dbReference>
<dbReference type="EMBL" id="WJXW01000014">
    <property type="protein sequence ID" value="KAF9730440.1"/>
    <property type="molecule type" value="Genomic_DNA"/>
</dbReference>
<evidence type="ECO:0000313" key="3">
    <source>
        <dbReference type="Proteomes" id="UP000756921"/>
    </source>
</evidence>
<comment type="caution">
    <text evidence="2">The sequence shown here is derived from an EMBL/GenBank/DDBJ whole genome shotgun (WGS) entry which is preliminary data.</text>
</comment>
<dbReference type="Pfam" id="PF26652">
    <property type="entry name" value="Zn_ribbon_double"/>
    <property type="match status" value="1"/>
</dbReference>
<dbReference type="OrthoDB" id="3793432at2759"/>
<evidence type="ECO:0000259" key="1">
    <source>
        <dbReference type="Pfam" id="PF26652"/>
    </source>
</evidence>
<feature type="domain" description="Probable double zinc ribbon" evidence="1">
    <location>
        <begin position="31"/>
        <end position="134"/>
    </location>
</feature>